<dbReference type="AlphaFoldDB" id="A0A1K2HD52"/>
<sequence length="189" mass="21428">MSSLPPPELLTPRLLLRLVQEADLTDLLAVHADEEVNRYLPYVTWRGMADAQAWYAKVLQRRREGSAMQFVLQQQAGGRVIGGCLLFRFEPESGLAELGYALGRRDWGEGYMQEALSALLDYAFGAMQLRRIEAEVDPRNRASGQLLLGLGFQCEGLLRQRRVMKGEIKDAQMYGLLRDEWLARRAGSR</sequence>
<keyword evidence="2" id="KW-0808">Transferase</keyword>
<dbReference type="GO" id="GO:0005737">
    <property type="term" value="C:cytoplasm"/>
    <property type="evidence" value="ECO:0007669"/>
    <property type="project" value="TreeGrafter"/>
</dbReference>
<dbReference type="STRING" id="1121279.SAMN02745887_01264"/>
<dbReference type="Gene3D" id="3.40.630.30">
    <property type="match status" value="1"/>
</dbReference>
<dbReference type="EMBL" id="FPKR01000004">
    <property type="protein sequence ID" value="SFZ74473.1"/>
    <property type="molecule type" value="Genomic_DNA"/>
</dbReference>
<dbReference type="InterPro" id="IPR016181">
    <property type="entry name" value="Acyl_CoA_acyltransferase"/>
</dbReference>
<dbReference type="SUPFAM" id="SSF55729">
    <property type="entry name" value="Acyl-CoA N-acyltransferases (Nat)"/>
    <property type="match status" value="1"/>
</dbReference>
<feature type="domain" description="N-acetyltransferase" evidence="1">
    <location>
        <begin position="14"/>
        <end position="179"/>
    </location>
</feature>
<dbReference type="Pfam" id="PF13302">
    <property type="entry name" value="Acetyltransf_3"/>
    <property type="match status" value="1"/>
</dbReference>
<protein>
    <submittedName>
        <fullName evidence="2">Protein N-acetyltransferase, RimJ/RimL family</fullName>
    </submittedName>
</protein>
<dbReference type="PANTHER" id="PTHR43441">
    <property type="entry name" value="RIBOSOMAL-PROTEIN-SERINE ACETYLTRANSFERASE"/>
    <property type="match status" value="1"/>
</dbReference>
<accession>A0A1K2HD52</accession>
<gene>
    <name evidence="2" type="ORF">SAMN02745887_01264</name>
</gene>
<dbReference type="Proteomes" id="UP000186513">
    <property type="component" value="Unassembled WGS sequence"/>
</dbReference>
<dbReference type="PANTHER" id="PTHR43441:SF11">
    <property type="entry name" value="RIBOSOMAL-PROTEIN-SERINE ACETYLTRANSFERASE"/>
    <property type="match status" value="1"/>
</dbReference>
<organism evidence="2 3">
    <name type="scientific">Chitinimonas taiwanensis DSM 18899</name>
    <dbReference type="NCBI Taxonomy" id="1121279"/>
    <lineage>
        <taxon>Bacteria</taxon>
        <taxon>Pseudomonadati</taxon>
        <taxon>Pseudomonadota</taxon>
        <taxon>Betaproteobacteria</taxon>
        <taxon>Neisseriales</taxon>
        <taxon>Chitinibacteraceae</taxon>
        <taxon>Chitinimonas</taxon>
    </lineage>
</organism>
<reference evidence="2 3" key="1">
    <citation type="submission" date="2016-11" db="EMBL/GenBank/DDBJ databases">
        <authorList>
            <person name="Jaros S."/>
            <person name="Januszkiewicz K."/>
            <person name="Wedrychowicz H."/>
        </authorList>
    </citation>
    <scope>NUCLEOTIDE SEQUENCE [LARGE SCALE GENOMIC DNA]</scope>
    <source>
        <strain evidence="2 3">DSM 18899</strain>
    </source>
</reference>
<dbReference type="OrthoDB" id="9801656at2"/>
<dbReference type="InterPro" id="IPR000182">
    <property type="entry name" value="GNAT_dom"/>
</dbReference>
<dbReference type="RefSeq" id="WP_072427793.1">
    <property type="nucleotide sequence ID" value="NZ_FPKR01000004.1"/>
</dbReference>
<evidence type="ECO:0000313" key="2">
    <source>
        <dbReference type="EMBL" id="SFZ74473.1"/>
    </source>
</evidence>
<name>A0A1K2HD52_9NEIS</name>
<proteinExistence type="predicted"/>
<dbReference type="PROSITE" id="PS51186">
    <property type="entry name" value="GNAT"/>
    <property type="match status" value="1"/>
</dbReference>
<keyword evidence="3" id="KW-1185">Reference proteome</keyword>
<evidence type="ECO:0000313" key="3">
    <source>
        <dbReference type="Proteomes" id="UP000186513"/>
    </source>
</evidence>
<dbReference type="InterPro" id="IPR051908">
    <property type="entry name" value="Ribosomal_N-acetyltransferase"/>
</dbReference>
<dbReference type="GO" id="GO:0008999">
    <property type="term" value="F:protein-N-terminal-alanine acetyltransferase activity"/>
    <property type="evidence" value="ECO:0007669"/>
    <property type="project" value="TreeGrafter"/>
</dbReference>
<dbReference type="GO" id="GO:1990189">
    <property type="term" value="F:protein N-terminal-serine acetyltransferase activity"/>
    <property type="evidence" value="ECO:0007669"/>
    <property type="project" value="TreeGrafter"/>
</dbReference>
<evidence type="ECO:0000259" key="1">
    <source>
        <dbReference type="PROSITE" id="PS51186"/>
    </source>
</evidence>